<dbReference type="Proteomes" id="UP000254467">
    <property type="component" value="Unassembled WGS sequence"/>
</dbReference>
<keyword evidence="3" id="KW-1133">Transmembrane helix</keyword>
<gene>
    <name evidence="4" type="primary">mrpG</name>
    <name evidence="4" type="ORF">NCTC11862_00658</name>
</gene>
<feature type="compositionally biased region" description="Basic and acidic residues" evidence="2">
    <location>
        <begin position="110"/>
        <end position="124"/>
    </location>
</feature>
<dbReference type="PANTHER" id="PTHR34703:SF1">
    <property type="entry name" value="ANTIPORTER SUBUNIT MNHG2-RELATED"/>
    <property type="match status" value="1"/>
</dbReference>
<proteinExistence type="inferred from homology"/>
<feature type="region of interest" description="Disordered" evidence="2">
    <location>
        <begin position="110"/>
        <end position="136"/>
    </location>
</feature>
<name>A0A376CKU0_9CORY</name>
<feature type="transmembrane region" description="Helical" evidence="3">
    <location>
        <begin position="45"/>
        <end position="66"/>
    </location>
</feature>
<dbReference type="InterPro" id="IPR005133">
    <property type="entry name" value="PhaG_MnhG_YufB"/>
</dbReference>
<sequence length="136" mass="14928">MSDFNYSLISDIISLILIISGSFLVFSAAVGVIRFKDTMSRIHAVTKPQTTGLILMVIGAIVRLLGSPDFGVAERSDIGMLILLILFALMTNPVTAQRLGRVSRREALYGSKKDMSRNDAPAEHRPRRGKPGGERR</sequence>
<keyword evidence="3" id="KW-0812">Transmembrane</keyword>
<keyword evidence="5" id="KW-1185">Reference proteome</keyword>
<evidence type="ECO:0000256" key="3">
    <source>
        <dbReference type="SAM" id="Phobius"/>
    </source>
</evidence>
<organism evidence="4 5">
    <name type="scientific">Corynebacterium pilosum</name>
    <dbReference type="NCBI Taxonomy" id="35756"/>
    <lineage>
        <taxon>Bacteria</taxon>
        <taxon>Bacillati</taxon>
        <taxon>Actinomycetota</taxon>
        <taxon>Actinomycetes</taxon>
        <taxon>Mycobacteriales</taxon>
        <taxon>Corynebacteriaceae</taxon>
        <taxon>Corynebacterium</taxon>
    </lineage>
</organism>
<dbReference type="AlphaFoldDB" id="A0A376CKU0"/>
<dbReference type="RefSeq" id="WP_018581024.1">
    <property type="nucleotide sequence ID" value="NZ_LDYD01000005.1"/>
</dbReference>
<evidence type="ECO:0000256" key="2">
    <source>
        <dbReference type="SAM" id="MobiDB-lite"/>
    </source>
</evidence>
<dbReference type="OrthoDB" id="3214257at2"/>
<feature type="transmembrane region" description="Helical" evidence="3">
    <location>
        <begin position="12"/>
        <end position="33"/>
    </location>
</feature>
<evidence type="ECO:0000256" key="1">
    <source>
        <dbReference type="ARBA" id="ARBA00008404"/>
    </source>
</evidence>
<comment type="similarity">
    <text evidence="1">Belongs to the CPA3 antiporters (TC 2.A.63) subunit G family.</text>
</comment>
<dbReference type="NCBIfam" id="TIGR01300">
    <property type="entry name" value="CPA3_mnhG_phaG"/>
    <property type="match status" value="1"/>
</dbReference>
<evidence type="ECO:0000313" key="5">
    <source>
        <dbReference type="Proteomes" id="UP000254467"/>
    </source>
</evidence>
<feature type="transmembrane region" description="Helical" evidence="3">
    <location>
        <begin position="78"/>
        <end position="96"/>
    </location>
</feature>
<accession>A0A376CKU0</accession>
<keyword evidence="3" id="KW-0472">Membrane</keyword>
<dbReference type="GO" id="GO:0015385">
    <property type="term" value="F:sodium:proton antiporter activity"/>
    <property type="evidence" value="ECO:0007669"/>
    <property type="project" value="TreeGrafter"/>
</dbReference>
<reference evidence="4 5" key="1">
    <citation type="submission" date="2018-06" db="EMBL/GenBank/DDBJ databases">
        <authorList>
            <consortium name="Pathogen Informatics"/>
            <person name="Doyle S."/>
        </authorList>
    </citation>
    <scope>NUCLEOTIDE SEQUENCE [LARGE SCALE GENOMIC DNA]</scope>
    <source>
        <strain evidence="4 5">NCTC11862</strain>
    </source>
</reference>
<dbReference type="Pfam" id="PF03334">
    <property type="entry name" value="PhaG_MnhG_YufB"/>
    <property type="match status" value="1"/>
</dbReference>
<evidence type="ECO:0000313" key="4">
    <source>
        <dbReference type="EMBL" id="STC68882.1"/>
    </source>
</evidence>
<protein>
    <submittedName>
        <fullName evidence="4">Monovalent cation/H+ antiporter subunit G</fullName>
    </submittedName>
</protein>
<dbReference type="PANTHER" id="PTHR34703">
    <property type="entry name" value="ANTIPORTER SUBUNIT MNHG2-RELATED"/>
    <property type="match status" value="1"/>
</dbReference>
<dbReference type="STRING" id="35756.GCA_001044155_01000"/>
<dbReference type="NCBIfam" id="NF009238">
    <property type="entry name" value="PRK12592.1"/>
    <property type="match status" value="1"/>
</dbReference>
<dbReference type="EMBL" id="UFXQ01000001">
    <property type="protein sequence ID" value="STC68882.1"/>
    <property type="molecule type" value="Genomic_DNA"/>
</dbReference>